<dbReference type="PROSITE" id="PS50068">
    <property type="entry name" value="LDLRA_2"/>
    <property type="match status" value="4"/>
</dbReference>
<dbReference type="SMART" id="SM00181">
    <property type="entry name" value="EGF"/>
    <property type="match status" value="2"/>
</dbReference>
<dbReference type="Pfam" id="PF13927">
    <property type="entry name" value="Ig_3"/>
    <property type="match status" value="2"/>
</dbReference>
<evidence type="ECO:0000256" key="8">
    <source>
        <dbReference type="SAM" id="MobiDB-lite"/>
    </source>
</evidence>
<keyword evidence="2" id="KW-0677">Repeat</keyword>
<dbReference type="Pfam" id="PF00057">
    <property type="entry name" value="Ldl_recept_a"/>
    <property type="match status" value="3"/>
</dbReference>
<protein>
    <recommendedName>
        <fullName evidence="15">Basement membrane-specific heparan sulfate proteoglycan core protein</fullName>
    </recommendedName>
</protein>
<keyword evidence="1 9" id="KW-0732">Signal</keyword>
<feature type="domain" description="Ig-like" evidence="11">
    <location>
        <begin position="1940"/>
        <end position="2024"/>
    </location>
</feature>
<feature type="domain" description="Ig-like" evidence="11">
    <location>
        <begin position="867"/>
        <end position="957"/>
    </location>
</feature>
<dbReference type="InterPro" id="IPR023415">
    <property type="entry name" value="LDLR_class-A_CS"/>
</dbReference>
<feature type="compositionally biased region" description="Low complexity" evidence="8">
    <location>
        <begin position="318"/>
        <end position="354"/>
    </location>
</feature>
<feature type="domain" description="Laminin IV type A" evidence="12">
    <location>
        <begin position="1348"/>
        <end position="1531"/>
    </location>
</feature>
<dbReference type="FunFam" id="2.10.25.10:FF:000188">
    <property type="entry name" value="Laminin subunit gamma 2"/>
    <property type="match status" value="2"/>
</dbReference>
<dbReference type="InterPro" id="IPR013098">
    <property type="entry name" value="Ig_I-set"/>
</dbReference>
<dbReference type="SUPFAM" id="SSF57424">
    <property type="entry name" value="LDL receptor-like module"/>
    <property type="match status" value="3"/>
</dbReference>
<evidence type="ECO:0000256" key="2">
    <source>
        <dbReference type="ARBA" id="ARBA00022737"/>
    </source>
</evidence>
<comment type="caution">
    <text evidence="13">The sequence shown here is derived from an EMBL/GenBank/DDBJ whole genome shotgun (WGS) entry which is preliminary data.</text>
</comment>
<feature type="region of interest" description="Disordered" evidence="8">
    <location>
        <begin position="2221"/>
        <end position="2243"/>
    </location>
</feature>
<feature type="compositionally biased region" description="Low complexity" evidence="8">
    <location>
        <begin position="393"/>
        <end position="406"/>
    </location>
</feature>
<evidence type="ECO:0000259" key="11">
    <source>
        <dbReference type="PROSITE" id="PS50835"/>
    </source>
</evidence>
<dbReference type="InterPro" id="IPR056863">
    <property type="entry name" value="LMN_ATRN_NET-like_EGF"/>
</dbReference>
<feature type="signal peptide" evidence="9">
    <location>
        <begin position="1"/>
        <end position="22"/>
    </location>
</feature>
<dbReference type="EMBL" id="CAJNRF010002810">
    <property type="protein sequence ID" value="CAF2043086.1"/>
    <property type="molecule type" value="Genomic_DNA"/>
</dbReference>
<evidence type="ECO:0000313" key="13">
    <source>
        <dbReference type="EMBL" id="CAF2043086.1"/>
    </source>
</evidence>
<dbReference type="PANTHER" id="PTHR45080">
    <property type="entry name" value="CONTACTIN 5"/>
    <property type="match status" value="1"/>
</dbReference>
<proteinExistence type="predicted"/>
<feature type="disulfide bond" evidence="7">
    <location>
        <begin position="1297"/>
        <end position="1306"/>
    </location>
</feature>
<dbReference type="InterPro" id="IPR002172">
    <property type="entry name" value="LDrepeatLR_classA_rpt"/>
</dbReference>
<feature type="domain" description="Laminin EGF-like" evidence="10">
    <location>
        <begin position="1281"/>
        <end position="1326"/>
    </location>
</feature>
<dbReference type="GO" id="GO:0007156">
    <property type="term" value="P:homophilic cell adhesion via plasma membrane adhesion molecules"/>
    <property type="evidence" value="ECO:0007669"/>
    <property type="project" value="TreeGrafter"/>
</dbReference>
<dbReference type="Gene3D" id="4.10.400.10">
    <property type="entry name" value="Low-density Lipoprotein Receptor"/>
    <property type="match status" value="2"/>
</dbReference>
<evidence type="ECO:0000259" key="12">
    <source>
        <dbReference type="PROSITE" id="PS51115"/>
    </source>
</evidence>
<feature type="domain" description="Ig-like" evidence="11">
    <location>
        <begin position="759"/>
        <end position="852"/>
    </location>
</feature>
<feature type="region of interest" description="Disordered" evidence="8">
    <location>
        <begin position="614"/>
        <end position="643"/>
    </location>
</feature>
<dbReference type="Pfam" id="PF00047">
    <property type="entry name" value="ig"/>
    <property type="match status" value="1"/>
</dbReference>
<dbReference type="InterPro" id="IPR003598">
    <property type="entry name" value="Ig_sub2"/>
</dbReference>
<dbReference type="SMART" id="SM00192">
    <property type="entry name" value="LDLa"/>
    <property type="match status" value="4"/>
</dbReference>
<dbReference type="PRINTS" id="PR00261">
    <property type="entry name" value="LDLRECEPTOR"/>
</dbReference>
<dbReference type="PROSITE" id="PS01248">
    <property type="entry name" value="EGF_LAM_1"/>
    <property type="match status" value="2"/>
</dbReference>
<dbReference type="InterPro" id="IPR050958">
    <property type="entry name" value="Cell_Adh-Cytoskel_Orgn"/>
</dbReference>
<feature type="compositionally biased region" description="Polar residues" evidence="8">
    <location>
        <begin position="2234"/>
        <end position="2243"/>
    </location>
</feature>
<feature type="disulfide bond" evidence="6">
    <location>
        <begin position="980"/>
        <end position="998"/>
    </location>
</feature>
<dbReference type="InterPro" id="IPR000742">
    <property type="entry name" value="EGF"/>
</dbReference>
<evidence type="ECO:0000256" key="4">
    <source>
        <dbReference type="ARBA" id="ARBA00023180"/>
    </source>
</evidence>
<feature type="compositionally biased region" description="Polar residues" evidence="8">
    <location>
        <begin position="360"/>
        <end position="370"/>
    </location>
</feature>
<dbReference type="PROSITE" id="PS00022">
    <property type="entry name" value="EGF_1"/>
    <property type="match status" value="1"/>
</dbReference>
<dbReference type="InterPro" id="IPR013151">
    <property type="entry name" value="Immunoglobulin_dom"/>
</dbReference>
<keyword evidence="5 7" id="KW-0424">Laminin EGF-like domain</keyword>
<dbReference type="Pfam" id="PF07679">
    <property type="entry name" value="I-set"/>
    <property type="match status" value="1"/>
</dbReference>
<feature type="disulfide bond" evidence="6">
    <location>
        <begin position="1089"/>
        <end position="1104"/>
    </location>
</feature>
<organism evidence="13 14">
    <name type="scientific">Rotaria magnacalcarata</name>
    <dbReference type="NCBI Taxonomy" id="392030"/>
    <lineage>
        <taxon>Eukaryota</taxon>
        <taxon>Metazoa</taxon>
        <taxon>Spiralia</taxon>
        <taxon>Gnathifera</taxon>
        <taxon>Rotifera</taxon>
        <taxon>Eurotatoria</taxon>
        <taxon>Bdelloidea</taxon>
        <taxon>Philodinida</taxon>
        <taxon>Philodinidae</taxon>
        <taxon>Rotaria</taxon>
    </lineage>
</organism>
<dbReference type="Gene3D" id="2.40.128.620">
    <property type="match status" value="1"/>
</dbReference>
<dbReference type="Pfam" id="PF00052">
    <property type="entry name" value="Laminin_B"/>
    <property type="match status" value="1"/>
</dbReference>
<accession>A0A816P2X1</accession>
<dbReference type="InterPro" id="IPR000034">
    <property type="entry name" value="Laminin_IV"/>
</dbReference>
<name>A0A816P2X1_9BILA</name>
<feature type="disulfide bond" evidence="6">
    <location>
        <begin position="973"/>
        <end position="985"/>
    </location>
</feature>
<feature type="disulfide bond" evidence="6">
    <location>
        <begin position="63"/>
        <end position="78"/>
    </location>
</feature>
<dbReference type="InterPro" id="IPR007110">
    <property type="entry name" value="Ig-like_dom"/>
</dbReference>
<feature type="domain" description="Ig-like" evidence="11">
    <location>
        <begin position="1838"/>
        <end position="1924"/>
    </location>
</feature>
<keyword evidence="4" id="KW-0325">Glycoprotein</keyword>
<evidence type="ECO:0000256" key="9">
    <source>
        <dbReference type="SAM" id="SignalP"/>
    </source>
</evidence>
<sequence>MDPKIITGLVLWFCVIASLSISQIDSARLDSRHRFRRQNDESVTCPEGTKPCKDDNNMCVTYCNGNPECADGSDEIDCTTVASATSADTKAFAQTAQSSGNEIERANVPEGTTDITEATLPQITIFDREIAITATAETTVNDGVSAGTTQGSNTQDAQSTEAAAAAAEGTTAALPQVTAAEAVDATTGATVAADATTGAAADATTGAAAADATTGAAAADATTGAAAADATTGAAAADATTGAADADATTGAADADATTGAAAGADATTGAAATDADATTGAAADATTGAAATNADATTGAAATDADATTAAADAATDGAATTDAAESATTEAAEGGATDDAAATTVESATENTKAAEGSETTNTGNVEASTGGDDLTSAKPGNGHGSEDESSTASASGDTTSADGATHDATTVEAVTVGTDGTTNAADETTAHAGSDVSTASLVDASTESGASLTTVIGTDIIKSEFGMKCSIKRISTSFSFVIISDAGAADDYDDESYENDHVQTAAPLINPKNNNDIEKENATNSKYVIVTTIVAQQVASLTATTATLDDDVEYYDISEERNAIAASSTTTTRKTTTTSRRVTIATTSNSDDIEYYDIDEDEMVKENRIPIEPSFPDVTNNGTQATGGEEATTVAPVQPQPGSRVELRVVVSPELIQVQRGQTYDMTCTVYGADATTTIYWIQEEPERRYALIDEADASDKQVTMSQVSLKARITLDDPSKIGKYTCMAQDTYGNSGAAILTMEESRYTYPIPVYPPVVPRPSGGQEYLRIVAPDMAEGDYIEIQCEGATPEDEGRIQWFFNNRLLNDEQPLYPRGKTLHIRPISRPYLGNYRCSIPGSSYADGNSVLTFGGPTTPPDGSGYAPRFAVAVQIAQGQTAQGEAQENSQVILRCQPSEPATSYSWTFTSSQGVVNLGTTDQLVIARASAQDSGQYICEATSARGETGRGLVNLYVTSAAAPPPSPPPVTGRCSIDEATCRNGRCIPRAYLYDGKNDCGDNSDEAAPGTGGDGCQPSEIRCTNGDRGRKCVQKFWMCDGDRDCDDGSDEDQRYCELLPRQHYCKPSEFHCGGSNATTPNPVCIPRSFQCDGYNDCPDRSDEVGCVKPVVVVSPQRQIQIDVGQTLTIQCTARGSPAPYINWRLNWGHVCGDGSDNGRCSMAQALDANDPSLVTGTLTVRNVNTADGGAYSCEALNNQGFIFAIPDAIVEVIIDGGRKPPPPQQCNCNGHSSTCSPDGQCINCQHNTVGYNCEFCATGYEGDARRGTPYDCQPIQITQPSSRCNPSGTHMERGGRCICKYNVEGDRCDQCKRNHFYLNPTTPNGCLPCFCSGVSTDCTSSDWRRQSVPLAMSNWNVVPKNFATDLYEARDRIQQRNGGREIALDQSSLGRPATEVLYWKAPKEALGNVVTLYDGNIDVHFTNDGNDNEAPSNDEFLWLRGNNIDIVHKLPQNQRFKANANSTYSVAVNERTFTRKDGTYIDRENILMALSDLDTLLVKVNPIGGRRNAVLHGINLNAAARDGYSDAAPTIESCRCPANYTGTSCEKCAEGYGRPHPLVGIYLGQCWSCRSLCNDRSDRCDRDSGRCIDCQANSEGDRCERCRAGFILDSRLNQCVRDEQSAPYPVQPSGSSSRGAYYLDQRPYDARGTSPVTIILDGNLPEQRLPLQVLNTQPQSVVWGRTDGSSLPVNVVQEGNDLVFRNPSADQAGNYICSITHPDGFIERIAVYLEYRPGQRQPGPGAAYPLFTPASPLTITEGASQLIQPQGFYQRVYWRREPGQLFPAGVYQNGNALQINSARPDHSGTYYCDLYGSDGSLMSIPYEVRVRAADRPLGPTGGAPKITIEPKTINLKEGQRMIVQYTVSSHDPIEVFWNKRTDQGYQPIPSLFAVEPNRLVLNRATTDAAGVYQVVVRNAHGEDRQELRINVEPRRGRGRDPQSGAPRIRFAQDQYKISAGGKVDVTPTISGASGTAVTWSKDGSAYLPDGVTARSDGSLSIEGRSSDVGGRYLLEATNAYGTVSSPVTIVWQEASGQYGGYAVRQNRRVQWNVQRVDLNEGRRLEAVCRSDADTSTLNLDVTRHNGRQREVIPLGLTFSNGYLSLGAVTNQDDGLEFTCASGNISDILTLHVRPSSNGQDSGRSYIAVHFASSDERSHQVGRDINLQCAVQGSIERPYEFTFTKDGRPLENNVEVHPNGLLIIRNAQAGDSGRYRCEVNFPRAPQAGAQESSYDLRVEGSYSSAESSGQGYQYGTAYQTPTEYIEATIEPAEATLGLGEKVNLTCRVKGAQQYTVTWTKYAHDTSLPNYARQQGNSILLAPTNDSPPEQMYLQCSVQVPGQQQPILAYAPVTVRGNDELIKKKKKRRS</sequence>
<dbReference type="Gene3D" id="2.10.25.10">
    <property type="entry name" value="Laminin"/>
    <property type="match status" value="1"/>
</dbReference>
<dbReference type="GO" id="GO:0030154">
    <property type="term" value="P:cell differentiation"/>
    <property type="evidence" value="ECO:0007669"/>
    <property type="project" value="UniProtKB-ARBA"/>
</dbReference>
<dbReference type="SMART" id="SM00281">
    <property type="entry name" value="LamB"/>
    <property type="match status" value="1"/>
</dbReference>
<evidence type="ECO:0000256" key="7">
    <source>
        <dbReference type="PROSITE-ProRule" id="PRU00460"/>
    </source>
</evidence>
<dbReference type="PROSITE" id="PS51115">
    <property type="entry name" value="LAMININ_IVA"/>
    <property type="match status" value="1"/>
</dbReference>
<evidence type="ECO:0000256" key="1">
    <source>
        <dbReference type="ARBA" id="ARBA00022729"/>
    </source>
</evidence>
<dbReference type="PANTHER" id="PTHR45080:SF8">
    <property type="entry name" value="IG-LIKE DOMAIN-CONTAINING PROTEIN"/>
    <property type="match status" value="1"/>
</dbReference>
<dbReference type="InterPro" id="IPR036179">
    <property type="entry name" value="Ig-like_dom_sf"/>
</dbReference>
<feature type="compositionally biased region" description="Low complexity" evidence="8">
    <location>
        <begin position="625"/>
        <end position="636"/>
    </location>
</feature>
<dbReference type="Pfam" id="PF00053">
    <property type="entry name" value="EGF_laminin"/>
    <property type="match status" value="3"/>
</dbReference>
<dbReference type="SMART" id="SM00408">
    <property type="entry name" value="IGc2"/>
    <property type="match status" value="8"/>
</dbReference>
<feature type="chain" id="PRO_5032932267" description="Basement membrane-specific heparan sulfate proteoglycan core protein" evidence="9">
    <location>
        <begin position="23"/>
        <end position="2362"/>
    </location>
</feature>
<dbReference type="PROSITE" id="PS01209">
    <property type="entry name" value="LDLRA_1"/>
    <property type="match status" value="2"/>
</dbReference>
<keyword evidence="3 7" id="KW-1015">Disulfide bond</keyword>
<feature type="disulfide bond" evidence="7">
    <location>
        <begin position="1242"/>
        <end position="1251"/>
    </location>
</feature>
<dbReference type="Gene3D" id="2.170.300.10">
    <property type="entry name" value="Tie2 ligand-binding domain superfamily"/>
    <property type="match status" value="2"/>
</dbReference>
<feature type="domain" description="Ig-like" evidence="11">
    <location>
        <begin position="644"/>
        <end position="749"/>
    </location>
</feature>
<dbReference type="InterPro" id="IPR002049">
    <property type="entry name" value="LE_dom"/>
</dbReference>
<dbReference type="SMART" id="SM00180">
    <property type="entry name" value="EGF_Lam"/>
    <property type="match status" value="3"/>
</dbReference>
<dbReference type="SMART" id="SM00409">
    <property type="entry name" value="IG"/>
    <property type="match status" value="11"/>
</dbReference>
<feature type="domain" description="Ig-like" evidence="11">
    <location>
        <begin position="1107"/>
        <end position="1196"/>
    </location>
</feature>
<dbReference type="Proteomes" id="UP000663856">
    <property type="component" value="Unassembled WGS sequence"/>
</dbReference>
<dbReference type="Gene3D" id="2.60.40.10">
    <property type="entry name" value="Immunoglobulins"/>
    <property type="match status" value="7"/>
</dbReference>
<dbReference type="PROSITE" id="PS50835">
    <property type="entry name" value="IG_LIKE"/>
    <property type="match status" value="8"/>
</dbReference>
<gene>
    <name evidence="13" type="ORF">WKI299_LOCUS8669</name>
</gene>
<dbReference type="InterPro" id="IPR036055">
    <property type="entry name" value="LDL_receptor-like_sf"/>
</dbReference>
<dbReference type="GO" id="GO:0005886">
    <property type="term" value="C:plasma membrane"/>
    <property type="evidence" value="ECO:0007669"/>
    <property type="project" value="TreeGrafter"/>
</dbReference>
<reference evidence="13" key="1">
    <citation type="submission" date="2021-02" db="EMBL/GenBank/DDBJ databases">
        <authorList>
            <person name="Nowell W R."/>
        </authorList>
    </citation>
    <scope>NUCLEOTIDE SEQUENCE</scope>
</reference>
<feature type="domain" description="Laminin EGF-like" evidence="10">
    <location>
        <begin position="1224"/>
        <end position="1272"/>
    </location>
</feature>
<dbReference type="CDD" id="cd00055">
    <property type="entry name" value="EGF_Lam"/>
    <property type="match status" value="4"/>
</dbReference>
<dbReference type="SUPFAM" id="SSF48726">
    <property type="entry name" value="Immunoglobulin"/>
    <property type="match status" value="8"/>
</dbReference>
<dbReference type="SUPFAM" id="SSF57196">
    <property type="entry name" value="EGF/Laminin"/>
    <property type="match status" value="1"/>
</dbReference>
<dbReference type="Pfam" id="PF24973">
    <property type="entry name" value="EGF_LMN_ATRN"/>
    <property type="match status" value="1"/>
</dbReference>
<dbReference type="PROSITE" id="PS50027">
    <property type="entry name" value="EGF_LAM_2"/>
    <property type="match status" value="2"/>
</dbReference>
<evidence type="ECO:0000259" key="10">
    <source>
        <dbReference type="PROSITE" id="PS50027"/>
    </source>
</evidence>
<dbReference type="InterPro" id="IPR013783">
    <property type="entry name" value="Ig-like_fold"/>
</dbReference>
<feature type="domain" description="Ig-like" evidence="11">
    <location>
        <begin position="2254"/>
        <end position="2346"/>
    </location>
</feature>
<dbReference type="InterPro" id="IPR003599">
    <property type="entry name" value="Ig_sub"/>
</dbReference>
<evidence type="ECO:0000313" key="14">
    <source>
        <dbReference type="Proteomes" id="UP000663856"/>
    </source>
</evidence>
<dbReference type="CDD" id="cd00112">
    <property type="entry name" value="LDLa"/>
    <property type="match status" value="3"/>
</dbReference>
<evidence type="ECO:0008006" key="15">
    <source>
        <dbReference type="Google" id="ProtNLM"/>
    </source>
</evidence>
<dbReference type="GO" id="GO:0005604">
    <property type="term" value="C:basement membrane"/>
    <property type="evidence" value="ECO:0007669"/>
    <property type="project" value="UniProtKB-ARBA"/>
</dbReference>
<feature type="region of interest" description="Disordered" evidence="8">
    <location>
        <begin position="318"/>
        <end position="411"/>
    </location>
</feature>
<evidence type="ECO:0000256" key="5">
    <source>
        <dbReference type="ARBA" id="ARBA00023292"/>
    </source>
</evidence>
<comment type="caution">
    <text evidence="7">Lacks conserved residue(s) required for the propagation of feature annotation.</text>
</comment>
<feature type="domain" description="Ig-like" evidence="11">
    <location>
        <begin position="2155"/>
        <end position="2230"/>
    </location>
</feature>
<evidence type="ECO:0000256" key="6">
    <source>
        <dbReference type="PROSITE-ProRule" id="PRU00124"/>
    </source>
</evidence>
<evidence type="ECO:0000256" key="3">
    <source>
        <dbReference type="ARBA" id="ARBA00023157"/>
    </source>
</evidence>